<dbReference type="AlphaFoldDB" id="A0AAW8NR82"/>
<feature type="signal peptide" evidence="1">
    <location>
        <begin position="1"/>
        <end position="25"/>
    </location>
</feature>
<dbReference type="Proteomes" id="UP001259340">
    <property type="component" value="Unassembled WGS sequence"/>
</dbReference>
<dbReference type="Gene3D" id="3.40.190.10">
    <property type="entry name" value="Periplasmic binding protein-like II"/>
    <property type="match status" value="2"/>
</dbReference>
<organism evidence="2 4">
    <name type="scientific">Shewanella fidelis</name>
    <dbReference type="NCBI Taxonomy" id="173509"/>
    <lineage>
        <taxon>Bacteria</taxon>
        <taxon>Pseudomonadati</taxon>
        <taxon>Pseudomonadota</taxon>
        <taxon>Gammaproteobacteria</taxon>
        <taxon>Alteromonadales</taxon>
        <taxon>Shewanellaceae</taxon>
        <taxon>Shewanella</taxon>
    </lineage>
</organism>
<reference evidence="2" key="2">
    <citation type="submission" date="2022-11" db="EMBL/GenBank/DDBJ databases">
        <title>Prophages regulate Shewanella fidelis motility and biofilm formation: implications for gut colonization dynamics in Ciona robusta.</title>
        <authorList>
            <person name="Natarajan O."/>
            <person name="Gibboney S.L."/>
            <person name="Young M.N."/>
            <person name="Lim S.J."/>
            <person name="Pluta N."/>
            <person name="Atkinson C.G.F."/>
            <person name="Leigh B.A."/>
            <person name="Liberti A."/>
            <person name="Kees E."/>
            <person name="Breitbart M."/>
            <person name="Gralnick J."/>
            <person name="Dishaw L.J."/>
        </authorList>
    </citation>
    <scope>NUCLEOTIDE SEQUENCE</scope>
    <source>
        <strain evidence="2">3313</strain>
    </source>
</reference>
<evidence type="ECO:0000313" key="4">
    <source>
        <dbReference type="Proteomes" id="UP001259340"/>
    </source>
</evidence>
<gene>
    <name evidence="2" type="ORF">OS133_13915</name>
    <name evidence="3" type="ORF">OS134_01775</name>
</gene>
<reference evidence="3 5" key="1">
    <citation type="journal article" date="2022" name="bioRxiv">
        <title>Prophages regulate Shewanella fidelis 3313 motility and biofilm formation: implications for gut colonization dynamics in Ciona robusta.</title>
        <authorList>
            <person name="Natarajan O."/>
            <person name="Gibboney S.L."/>
            <person name="Young M.N."/>
            <person name="Lim S.J."/>
            <person name="Pluta N."/>
            <person name="Atkinson C.G."/>
            <person name="Leigh B.A."/>
            <person name="Liberti A."/>
            <person name="Kees E.D."/>
            <person name="Breitbart M."/>
            <person name="Gralnick J.A."/>
            <person name="Dishaw L.J."/>
        </authorList>
    </citation>
    <scope>NUCLEOTIDE SEQUENCE [LARGE SCALE GENOMIC DNA]</scope>
    <source>
        <strain evidence="3 5">JG4066</strain>
    </source>
</reference>
<comment type="caution">
    <text evidence="2">The sequence shown here is derived from an EMBL/GenBank/DDBJ whole genome shotgun (WGS) entry which is preliminary data.</text>
</comment>
<keyword evidence="5" id="KW-1185">Reference proteome</keyword>
<protein>
    <submittedName>
        <fullName evidence="2">Transporter substrate-binding domain-containing protein</fullName>
    </submittedName>
</protein>
<sequence>MMIKAHFFIVLMLFGVLIASPLAAAKTVNTTVPDSWQLLLMKAALKRVDSSYQVNTITTEMNQKRKVEESLAGNIDVFWSMTSRPLEEQLLPIRIPIFKGLLGNRLLIIRKQSQQEFNQISNRQDFAKFTAGQNHYWPDADIIKSANLPIVTSYRYKNLYPMLEGARFDYLALGAQEIWQELAKHPDPALKVDERVLLQYRSPAYFFVSPSQAQLAKDLLQGLESMVADGSFDEQYNHYFKIEELYAKANFNQRVVIRIDTPGLHQLTPVNRPELWLDLFDIRGVN</sequence>
<dbReference type="EMBL" id="JAPMLD010000001">
    <property type="protein sequence ID" value="MDW4822793.1"/>
    <property type="molecule type" value="Genomic_DNA"/>
</dbReference>
<keyword evidence="1" id="KW-0732">Signal</keyword>
<evidence type="ECO:0000313" key="2">
    <source>
        <dbReference type="EMBL" id="MDR8524711.1"/>
    </source>
</evidence>
<dbReference type="EMBL" id="JAPMLE010000001">
    <property type="protein sequence ID" value="MDR8524711.1"/>
    <property type="molecule type" value="Genomic_DNA"/>
</dbReference>
<dbReference type="Proteomes" id="UP001271263">
    <property type="component" value="Unassembled WGS sequence"/>
</dbReference>
<accession>A0AAW8NR82</accession>
<name>A0AAW8NR82_9GAMM</name>
<dbReference type="SUPFAM" id="SSF53850">
    <property type="entry name" value="Periplasmic binding protein-like II"/>
    <property type="match status" value="1"/>
</dbReference>
<evidence type="ECO:0000256" key="1">
    <source>
        <dbReference type="SAM" id="SignalP"/>
    </source>
</evidence>
<evidence type="ECO:0000313" key="3">
    <source>
        <dbReference type="EMBL" id="MDW4822793.1"/>
    </source>
</evidence>
<feature type="chain" id="PRO_5043947947" evidence="1">
    <location>
        <begin position="26"/>
        <end position="286"/>
    </location>
</feature>
<evidence type="ECO:0000313" key="5">
    <source>
        <dbReference type="Proteomes" id="UP001271263"/>
    </source>
</evidence>
<proteinExistence type="predicted"/>